<dbReference type="KEGG" id="phu:Phum_PHUM037680"/>
<dbReference type="GO" id="GO:0022412">
    <property type="term" value="P:cellular process involved in reproduction in multicellular organism"/>
    <property type="evidence" value="ECO:0007669"/>
    <property type="project" value="UniProtKB-ARBA"/>
</dbReference>
<dbReference type="GO" id="GO:0006979">
    <property type="term" value="P:response to oxidative stress"/>
    <property type="evidence" value="ECO:0007669"/>
    <property type="project" value="InterPro"/>
</dbReference>
<dbReference type="HOGENOM" id="CLU_006087_5_2_1"/>
<feature type="transmembrane region" description="Helical" evidence="9">
    <location>
        <begin position="36"/>
        <end position="57"/>
    </location>
</feature>
<keyword evidence="12" id="KW-1185">Reference proteome</keyword>
<dbReference type="InterPro" id="IPR019791">
    <property type="entry name" value="Haem_peroxidase_animal"/>
</dbReference>
<keyword evidence="9" id="KW-0812">Transmembrane</keyword>
<dbReference type="GO" id="GO:0005576">
    <property type="term" value="C:extracellular region"/>
    <property type="evidence" value="ECO:0007669"/>
    <property type="project" value="UniProtKB-SubCell"/>
</dbReference>
<dbReference type="AlphaFoldDB" id="E0VAG8"/>
<feature type="binding site" description="axial binding residue" evidence="7">
    <location>
        <position position="427"/>
    </location>
    <ligand>
        <name>heme b</name>
        <dbReference type="ChEBI" id="CHEBI:60344"/>
    </ligand>
    <ligandPart>
        <name>Fe</name>
        <dbReference type="ChEBI" id="CHEBI:18248"/>
    </ligandPart>
</feature>
<evidence type="ECO:0000313" key="10">
    <source>
        <dbReference type="EMBL" id="EEB10374.1"/>
    </source>
</evidence>
<dbReference type="VEuPathDB" id="VectorBase:PHUM037680"/>
<keyword evidence="7" id="KW-0479">Metal-binding</keyword>
<evidence type="ECO:0000256" key="6">
    <source>
        <dbReference type="ARBA" id="ARBA00023004"/>
    </source>
</evidence>
<evidence type="ECO:0000313" key="11">
    <source>
        <dbReference type="EnsemblMetazoa" id="PHUM037680-PA"/>
    </source>
</evidence>
<dbReference type="Gene3D" id="1.10.640.10">
    <property type="entry name" value="Haem peroxidase domain superfamily, animal type"/>
    <property type="match status" value="2"/>
</dbReference>
<dbReference type="PROSITE" id="PS50292">
    <property type="entry name" value="PEROXIDASE_3"/>
    <property type="match status" value="1"/>
</dbReference>
<reference evidence="10" key="1">
    <citation type="submission" date="2007-04" db="EMBL/GenBank/DDBJ databases">
        <title>Annotation of Pediculus humanus corporis strain USDA.</title>
        <authorList>
            <person name="Kirkness E."/>
            <person name="Hannick L."/>
            <person name="Hass B."/>
            <person name="Bruggner R."/>
            <person name="Lawson D."/>
            <person name="Bidwell S."/>
            <person name="Joardar V."/>
            <person name="Caler E."/>
            <person name="Walenz B."/>
            <person name="Inman J."/>
            <person name="Schobel S."/>
            <person name="Galinsky K."/>
            <person name="Amedeo P."/>
            <person name="Strausberg R."/>
        </authorList>
    </citation>
    <scope>NUCLEOTIDE SEQUENCE</scope>
    <source>
        <strain evidence="10">USDA</strain>
    </source>
</reference>
<reference evidence="10" key="2">
    <citation type="submission" date="2007-04" db="EMBL/GenBank/DDBJ databases">
        <title>The genome of the human body louse.</title>
        <authorList>
            <consortium name="The Human Body Louse Genome Consortium"/>
            <person name="Kirkness E."/>
            <person name="Walenz B."/>
            <person name="Hass B."/>
            <person name="Bruggner R."/>
            <person name="Strausberg R."/>
        </authorList>
    </citation>
    <scope>NUCLEOTIDE SEQUENCE</scope>
    <source>
        <strain evidence="10">USDA</strain>
    </source>
</reference>
<evidence type="ECO:0000256" key="1">
    <source>
        <dbReference type="ARBA" id="ARBA00004613"/>
    </source>
</evidence>
<dbReference type="PANTHER" id="PTHR11475">
    <property type="entry name" value="OXIDASE/PEROXIDASE"/>
    <property type="match status" value="1"/>
</dbReference>
<accession>E0VAG8</accession>
<keyword evidence="2" id="KW-0964">Secreted</keyword>
<keyword evidence="6 7" id="KW-0408">Iron</keyword>
<dbReference type="EnsemblMetazoa" id="PHUM037680-RA">
    <property type="protein sequence ID" value="PHUM037680-PA"/>
    <property type="gene ID" value="PHUM037680"/>
</dbReference>
<dbReference type="RefSeq" id="XP_002423112.1">
    <property type="nucleotide sequence ID" value="XM_002423067.1"/>
</dbReference>
<dbReference type="CTD" id="8232425"/>
<keyword evidence="3" id="KW-0575">Peroxidase</keyword>
<dbReference type="InterPro" id="IPR010255">
    <property type="entry name" value="Haem_peroxidase_sf"/>
</dbReference>
<dbReference type="PANTHER" id="PTHR11475:SF141">
    <property type="entry name" value="CARDINAL"/>
    <property type="match status" value="1"/>
</dbReference>
<keyword evidence="9" id="KW-1133">Transmembrane helix</keyword>
<keyword evidence="4 7" id="KW-0349">Heme</keyword>
<dbReference type="GO" id="GO:0004601">
    <property type="term" value="F:peroxidase activity"/>
    <property type="evidence" value="ECO:0007669"/>
    <property type="project" value="UniProtKB-KW"/>
</dbReference>
<evidence type="ECO:0000313" key="12">
    <source>
        <dbReference type="Proteomes" id="UP000009046"/>
    </source>
</evidence>
<dbReference type="EMBL" id="AAZO01000445">
    <property type="status" value="NOT_ANNOTATED_CDS"/>
    <property type="molecule type" value="Genomic_DNA"/>
</dbReference>
<dbReference type="GeneID" id="8232425"/>
<dbReference type="OMA" id="NYTINCH"/>
<evidence type="ECO:0000256" key="8">
    <source>
        <dbReference type="SAM" id="MobiDB-lite"/>
    </source>
</evidence>
<comment type="subcellular location">
    <subcellularLocation>
        <location evidence="1">Secreted</location>
    </subcellularLocation>
</comment>
<dbReference type="EMBL" id="AAZO01000446">
    <property type="status" value="NOT_ANNOTATED_CDS"/>
    <property type="molecule type" value="Genomic_DNA"/>
</dbReference>
<evidence type="ECO:0000256" key="9">
    <source>
        <dbReference type="SAM" id="Phobius"/>
    </source>
</evidence>
<dbReference type="GO" id="GO:0020037">
    <property type="term" value="F:heme binding"/>
    <property type="evidence" value="ECO:0007669"/>
    <property type="project" value="InterPro"/>
</dbReference>
<evidence type="ECO:0000256" key="7">
    <source>
        <dbReference type="PIRSR" id="PIRSR619791-2"/>
    </source>
</evidence>
<dbReference type="EMBL" id="DS235006">
    <property type="protein sequence ID" value="EEB10374.1"/>
    <property type="molecule type" value="Genomic_DNA"/>
</dbReference>
<organism>
    <name type="scientific">Pediculus humanus subsp. corporis</name>
    <name type="common">Body louse</name>
    <dbReference type="NCBI Taxonomy" id="121224"/>
    <lineage>
        <taxon>Eukaryota</taxon>
        <taxon>Metazoa</taxon>
        <taxon>Ecdysozoa</taxon>
        <taxon>Arthropoda</taxon>
        <taxon>Hexapoda</taxon>
        <taxon>Insecta</taxon>
        <taxon>Pterygota</taxon>
        <taxon>Neoptera</taxon>
        <taxon>Paraneoptera</taxon>
        <taxon>Psocodea</taxon>
        <taxon>Troctomorpha</taxon>
        <taxon>Phthiraptera</taxon>
        <taxon>Anoplura</taxon>
        <taxon>Pediculidae</taxon>
        <taxon>Pediculus</taxon>
    </lineage>
</organism>
<dbReference type="OrthoDB" id="823504at2759"/>
<proteinExistence type="predicted"/>
<sequence length="670" mass="77159">MSTEKSLFATTKVPRYTFTGVGNTVPKINVKKSHCCLYSVFSGIAILAALLITFLYYERVQVKNIISNTSSELDNLLKLKWPIKEENYKEVQLPALNDQTDAFEVAFQNLKELELIENDLPTVPVKSPVFRAQIATYTSEEASNMSKVGQLLNFGNPNKHDTLKRWKLFDSSVLLDGFCYPNYTINCHQSLYRTADGTCNNKDFDKTWGSAMKPFRRILLPNYSDGISEPRKSTKNEELPSARKISRPREQLNQVSSFLDGSVVYGSNEEVMNSLRTFKNGELKMLKTNFGELLPISEDLNDGCNREKEYKNGRYCFLSGDGRSNENLLLTSMHLIFARHHNMIARNLKEINKDWDDEKIFQEARKIVGAQIQHITYNEFLPSVLPQRLMDHLNITSDYSGFSRKYNSSVNPTISNSFASSAFRFGHTLLPGLIQYLHENQSHAEYVELHKMLFNPFKLYKTKFLNNFMRGAMNTSIEKADVYFNKEITKKLFKQKEEELCGLDLVTLNIQRGRDHGLPSYPNWRKICGLSKPKSFNDLVDEFDVETLMKLRYLYREVDDLDLYTGALAEHPVNGGLLGPTFTCLIADQFFRLKIGDRFWYETNEKPQRFTLGQLNEIRKTTLGKIICKTSEVNQTQIYVMRKIGTGNELKNCSDFSYPDLSLWRNVVNF</sequence>
<feature type="compositionally biased region" description="Basic and acidic residues" evidence="8">
    <location>
        <begin position="228"/>
        <end position="241"/>
    </location>
</feature>
<dbReference type="Pfam" id="PF03098">
    <property type="entry name" value="An_peroxidase"/>
    <property type="match status" value="2"/>
</dbReference>
<protein>
    <recommendedName>
        <fullName evidence="13">Peroxidase</fullName>
    </recommendedName>
</protein>
<dbReference type="InParanoid" id="E0VAG8"/>
<dbReference type="CDD" id="cd09823">
    <property type="entry name" value="peroxinectin_like"/>
    <property type="match status" value="1"/>
</dbReference>
<keyword evidence="5" id="KW-0732">Signal</keyword>
<keyword evidence="9" id="KW-0472">Membrane</keyword>
<evidence type="ECO:0000256" key="4">
    <source>
        <dbReference type="ARBA" id="ARBA00022617"/>
    </source>
</evidence>
<dbReference type="FunCoup" id="E0VAG8">
    <property type="interactions" value="7"/>
</dbReference>
<feature type="region of interest" description="Disordered" evidence="8">
    <location>
        <begin position="226"/>
        <end position="247"/>
    </location>
</feature>
<dbReference type="InterPro" id="IPR037120">
    <property type="entry name" value="Haem_peroxidase_sf_animal"/>
</dbReference>
<dbReference type="GO" id="GO:0046872">
    <property type="term" value="F:metal ion binding"/>
    <property type="evidence" value="ECO:0007669"/>
    <property type="project" value="UniProtKB-KW"/>
</dbReference>
<name>E0VAG8_PEDHC</name>
<evidence type="ECO:0008006" key="13">
    <source>
        <dbReference type="Google" id="ProtNLM"/>
    </source>
</evidence>
<dbReference type="PRINTS" id="PR00457">
    <property type="entry name" value="ANPEROXIDASE"/>
</dbReference>
<gene>
    <name evidence="11" type="primary">8232425</name>
    <name evidence="10" type="ORF">Phum_PHUM037680</name>
</gene>
<evidence type="ECO:0000256" key="2">
    <source>
        <dbReference type="ARBA" id="ARBA00022525"/>
    </source>
</evidence>
<reference evidence="11" key="3">
    <citation type="submission" date="2020-05" db="UniProtKB">
        <authorList>
            <consortium name="EnsemblMetazoa"/>
        </authorList>
    </citation>
    <scope>IDENTIFICATION</scope>
    <source>
        <strain evidence="11">USDA</strain>
    </source>
</reference>
<dbReference type="Proteomes" id="UP000009046">
    <property type="component" value="Unassembled WGS sequence"/>
</dbReference>
<dbReference type="SUPFAM" id="SSF48113">
    <property type="entry name" value="Heme-dependent peroxidases"/>
    <property type="match status" value="1"/>
</dbReference>
<dbReference type="FunFam" id="1.10.640.10:FF:000003">
    <property type="entry name" value="chorion peroxidase"/>
    <property type="match status" value="1"/>
</dbReference>
<dbReference type="eggNOG" id="KOG2408">
    <property type="taxonomic scope" value="Eukaryota"/>
</dbReference>
<evidence type="ECO:0000256" key="3">
    <source>
        <dbReference type="ARBA" id="ARBA00022559"/>
    </source>
</evidence>
<keyword evidence="3" id="KW-0560">Oxidoreductase</keyword>
<evidence type="ECO:0000256" key="5">
    <source>
        <dbReference type="ARBA" id="ARBA00022729"/>
    </source>
</evidence>